<evidence type="ECO:0000313" key="7">
    <source>
        <dbReference type="EMBL" id="EKC41082.1"/>
    </source>
</evidence>
<keyword evidence="2" id="KW-0963">Cytoplasm</keyword>
<evidence type="ECO:0000256" key="5">
    <source>
        <dbReference type="ARBA" id="ARBA00022884"/>
    </source>
</evidence>
<accession>K1QW63</accession>
<feature type="compositionally biased region" description="Polar residues" evidence="6">
    <location>
        <begin position="439"/>
        <end position="458"/>
    </location>
</feature>
<feature type="region of interest" description="Disordered" evidence="6">
    <location>
        <begin position="388"/>
        <end position="463"/>
    </location>
</feature>
<dbReference type="InterPro" id="IPR041966">
    <property type="entry name" value="LOTUS-like"/>
</dbReference>
<dbReference type="GO" id="GO:0005634">
    <property type="term" value="C:nucleus"/>
    <property type="evidence" value="ECO:0007669"/>
    <property type="project" value="TreeGrafter"/>
</dbReference>
<feature type="region of interest" description="Disordered" evidence="6">
    <location>
        <begin position="598"/>
        <end position="644"/>
    </location>
</feature>
<dbReference type="EMBL" id="JH817887">
    <property type="protein sequence ID" value="EKC41082.1"/>
    <property type="molecule type" value="Genomic_DNA"/>
</dbReference>
<dbReference type="Gene3D" id="2.40.50.90">
    <property type="match status" value="1"/>
</dbReference>
<dbReference type="InterPro" id="IPR012677">
    <property type="entry name" value="Nucleotide-bd_a/b_plait_sf"/>
</dbReference>
<dbReference type="PROSITE" id="PS50304">
    <property type="entry name" value="TUDOR"/>
    <property type="match status" value="1"/>
</dbReference>
<feature type="compositionally biased region" description="Polar residues" evidence="6">
    <location>
        <begin position="388"/>
        <end position="408"/>
    </location>
</feature>
<dbReference type="Pfam" id="PF00567">
    <property type="entry name" value="TUDOR"/>
    <property type="match status" value="1"/>
</dbReference>
<keyword evidence="4" id="KW-0221">Differentiation</keyword>
<feature type="compositionally biased region" description="Basic and acidic residues" evidence="6">
    <location>
        <begin position="624"/>
        <end position="633"/>
    </location>
</feature>
<evidence type="ECO:0000256" key="2">
    <source>
        <dbReference type="ARBA" id="ARBA00022490"/>
    </source>
</evidence>
<dbReference type="CDD" id="cd00590">
    <property type="entry name" value="RRM_SF"/>
    <property type="match status" value="3"/>
</dbReference>
<dbReference type="InterPro" id="IPR035979">
    <property type="entry name" value="RBD_domain_sf"/>
</dbReference>
<feature type="compositionally biased region" description="Basic and acidic residues" evidence="6">
    <location>
        <begin position="319"/>
        <end position="337"/>
    </location>
</feature>
<dbReference type="GO" id="GO:0030154">
    <property type="term" value="P:cell differentiation"/>
    <property type="evidence" value="ECO:0007669"/>
    <property type="project" value="UniProtKB-ARBA"/>
</dbReference>
<dbReference type="Gene3D" id="2.30.30.140">
    <property type="match status" value="1"/>
</dbReference>
<dbReference type="GO" id="GO:0005737">
    <property type="term" value="C:cytoplasm"/>
    <property type="evidence" value="ECO:0007669"/>
    <property type="project" value="UniProtKB-SubCell"/>
</dbReference>
<sequence>MHRSQTLYDCISISVMQVPDNVKRNVRAVLLSKVGGVLVSDLVKDYKSLLKEPLRFKDHGFSTIKEFVDAMPDVCRLEYDDGIMAHKLYGVGDKSTYMSLSQKRAEKSKQNNTSNGRKAPSSARNDTNPELLPNTKGLFTLCYPRNKEPKSFDEQDLQEKFGEFGNLAEIHKIPGLFFLRFSNIDSAQAALDKYEMELELRPAAEKTRNRSYQNVDKVEEKSTVEATVHRMGNGLPNSSSEVFEVFIGNIAFGCDQDLFKEEICSQGAHDVRIKTAKGNNKKIFAFAKFYDHEQSKADAFIAKYDGYMYEGRKLNVRLSKPEPPQRDGKQDGSRFEENSTIVSNEPEESFDPPTNGDTMSEQTTGHHSPPVRAMEELHVETNFHSNSSYRIGNEISSPVGSVHSQRSQGGKRQKHSPRHSPAASVISSLSLRGGGGQQNTQTSVLRGTNPQQLPNTKRNPGGYPYLEEGLDDMPSLEPVGTGMFPPPLQQAEQQPQLFVSNFPYGEFDEELIDFFSQYGAYAIQMMNRNDPKVSTRAMIYVANFEEAERAVLECNQMIYKGRRLLVNINKFLGNTTVNFLSSYHPMDNIKCTVSSRAGRTTMVEKSQETGPGITSPGRTGPGGDGRKNLEHHSSNSSIASSQGEPPIKTWHSLVQTYKIIMNTLHIKPHMKRPQTKEIVIYVTSVFDQKCFWGQIVEDESSLNALSDVMAGLQSSENRIGPTKGLGRCAALYKKEWYRGWIVGEKSDHRSVNVFFVDYGNTATMDRRQTSLTTPYIWETKPILQPFAVSGDSKVEIQENTLVTAAVCKYGADESGYVTEVIIQDILQ</sequence>
<dbReference type="PROSITE" id="PS51644">
    <property type="entry name" value="HTH_OST"/>
    <property type="match status" value="1"/>
</dbReference>
<feature type="compositionally biased region" description="Basic residues" evidence="6">
    <location>
        <begin position="409"/>
        <end position="418"/>
    </location>
</feature>
<dbReference type="GO" id="GO:0003729">
    <property type="term" value="F:mRNA binding"/>
    <property type="evidence" value="ECO:0007669"/>
    <property type="project" value="TreeGrafter"/>
</dbReference>
<evidence type="ECO:0000256" key="6">
    <source>
        <dbReference type="SAM" id="MobiDB-lite"/>
    </source>
</evidence>
<dbReference type="Pfam" id="PF00076">
    <property type="entry name" value="RRM_1"/>
    <property type="match status" value="1"/>
</dbReference>
<organism evidence="7">
    <name type="scientific">Magallana gigas</name>
    <name type="common">Pacific oyster</name>
    <name type="synonym">Crassostrea gigas</name>
    <dbReference type="NCBI Taxonomy" id="29159"/>
    <lineage>
        <taxon>Eukaryota</taxon>
        <taxon>Metazoa</taxon>
        <taxon>Spiralia</taxon>
        <taxon>Lophotrochozoa</taxon>
        <taxon>Mollusca</taxon>
        <taxon>Bivalvia</taxon>
        <taxon>Autobranchia</taxon>
        <taxon>Pteriomorphia</taxon>
        <taxon>Ostreida</taxon>
        <taxon>Ostreoidea</taxon>
        <taxon>Ostreidae</taxon>
        <taxon>Magallana</taxon>
    </lineage>
</organism>
<name>K1QW63_MAGGI</name>
<dbReference type="PANTHER" id="PTHR23003">
    <property type="entry name" value="RNA RECOGNITION MOTIF RRM DOMAIN CONTAINING PROTEIN"/>
    <property type="match status" value="1"/>
</dbReference>
<keyword evidence="5" id="KW-0694">RNA-binding</keyword>
<dbReference type="InterPro" id="IPR000504">
    <property type="entry name" value="RRM_dom"/>
</dbReference>
<feature type="compositionally biased region" description="Polar residues" evidence="6">
    <location>
        <begin position="355"/>
        <end position="366"/>
    </location>
</feature>
<dbReference type="SMART" id="SM00360">
    <property type="entry name" value="RRM"/>
    <property type="match status" value="3"/>
</dbReference>
<dbReference type="HOGENOM" id="CLU_342653_0_0_1"/>
<gene>
    <name evidence="7" type="ORF">CGI_10024925</name>
</gene>
<dbReference type="InterPro" id="IPR035437">
    <property type="entry name" value="SNase_OB-fold_sf"/>
</dbReference>
<dbReference type="SUPFAM" id="SSF54928">
    <property type="entry name" value="RNA-binding domain, RBD"/>
    <property type="match status" value="3"/>
</dbReference>
<dbReference type="CDD" id="cd20379">
    <property type="entry name" value="Tudor_dTUD-like"/>
    <property type="match status" value="1"/>
</dbReference>
<dbReference type="AlphaFoldDB" id="K1QW63"/>
<evidence type="ECO:0000256" key="3">
    <source>
        <dbReference type="ARBA" id="ARBA00022737"/>
    </source>
</evidence>
<dbReference type="Gene3D" id="3.30.70.330">
    <property type="match status" value="3"/>
</dbReference>
<protein>
    <submittedName>
        <fullName evidence="7">Tudor domain-containing protein 5</fullName>
    </submittedName>
</protein>
<comment type="subcellular location">
    <subcellularLocation>
        <location evidence="1">Cytoplasm</location>
    </subcellularLocation>
</comment>
<evidence type="ECO:0000256" key="4">
    <source>
        <dbReference type="ARBA" id="ARBA00022871"/>
    </source>
</evidence>
<feature type="compositionally biased region" description="Polar residues" evidence="6">
    <location>
        <begin position="110"/>
        <end position="128"/>
    </location>
</feature>
<feature type="region of interest" description="Disordered" evidence="6">
    <location>
        <begin position="100"/>
        <end position="131"/>
    </location>
</feature>
<reference evidence="7" key="1">
    <citation type="journal article" date="2012" name="Nature">
        <title>The oyster genome reveals stress adaptation and complexity of shell formation.</title>
        <authorList>
            <person name="Zhang G."/>
            <person name="Fang X."/>
            <person name="Guo X."/>
            <person name="Li L."/>
            <person name="Luo R."/>
            <person name="Xu F."/>
            <person name="Yang P."/>
            <person name="Zhang L."/>
            <person name="Wang X."/>
            <person name="Qi H."/>
            <person name="Xiong Z."/>
            <person name="Que H."/>
            <person name="Xie Y."/>
            <person name="Holland P.W."/>
            <person name="Paps J."/>
            <person name="Zhu Y."/>
            <person name="Wu F."/>
            <person name="Chen Y."/>
            <person name="Wang J."/>
            <person name="Peng C."/>
            <person name="Meng J."/>
            <person name="Yang L."/>
            <person name="Liu J."/>
            <person name="Wen B."/>
            <person name="Zhang N."/>
            <person name="Huang Z."/>
            <person name="Zhu Q."/>
            <person name="Feng Y."/>
            <person name="Mount A."/>
            <person name="Hedgecock D."/>
            <person name="Xu Z."/>
            <person name="Liu Y."/>
            <person name="Domazet-Loso T."/>
            <person name="Du Y."/>
            <person name="Sun X."/>
            <person name="Zhang S."/>
            <person name="Liu B."/>
            <person name="Cheng P."/>
            <person name="Jiang X."/>
            <person name="Li J."/>
            <person name="Fan D."/>
            <person name="Wang W."/>
            <person name="Fu W."/>
            <person name="Wang T."/>
            <person name="Wang B."/>
            <person name="Zhang J."/>
            <person name="Peng Z."/>
            <person name="Li Y."/>
            <person name="Li N."/>
            <person name="Wang J."/>
            <person name="Chen M."/>
            <person name="He Y."/>
            <person name="Tan F."/>
            <person name="Song X."/>
            <person name="Zheng Q."/>
            <person name="Huang R."/>
            <person name="Yang H."/>
            <person name="Du X."/>
            <person name="Chen L."/>
            <person name="Yang M."/>
            <person name="Gaffney P.M."/>
            <person name="Wang S."/>
            <person name="Luo L."/>
            <person name="She Z."/>
            <person name="Ming Y."/>
            <person name="Huang W."/>
            <person name="Zhang S."/>
            <person name="Huang B."/>
            <person name="Zhang Y."/>
            <person name="Qu T."/>
            <person name="Ni P."/>
            <person name="Miao G."/>
            <person name="Wang J."/>
            <person name="Wang Q."/>
            <person name="Steinberg C.E."/>
            <person name="Wang H."/>
            <person name="Li N."/>
            <person name="Qian L."/>
            <person name="Zhang G."/>
            <person name="Li Y."/>
            <person name="Yang H."/>
            <person name="Liu X."/>
            <person name="Wang J."/>
            <person name="Yin Y."/>
            <person name="Wang J."/>
        </authorList>
    </citation>
    <scope>NUCLEOTIDE SEQUENCE [LARGE SCALE GENOMIC DNA]</scope>
    <source>
        <strain evidence="7">05x7-T-G4-1.051#20</strain>
    </source>
</reference>
<dbReference type="InterPro" id="IPR002999">
    <property type="entry name" value="Tudor"/>
</dbReference>
<dbReference type="SUPFAM" id="SSF63748">
    <property type="entry name" value="Tudor/PWWP/MBT"/>
    <property type="match status" value="1"/>
</dbReference>
<evidence type="ECO:0000256" key="1">
    <source>
        <dbReference type="ARBA" id="ARBA00004496"/>
    </source>
</evidence>
<keyword evidence="4" id="KW-0744">Spermatogenesis</keyword>
<dbReference type="PROSITE" id="PS50102">
    <property type="entry name" value="RRM"/>
    <property type="match status" value="3"/>
</dbReference>
<dbReference type="InParanoid" id="K1QW63"/>
<feature type="region of interest" description="Disordered" evidence="6">
    <location>
        <begin position="317"/>
        <end position="368"/>
    </location>
</feature>
<keyword evidence="3" id="KW-0677">Repeat</keyword>
<dbReference type="GO" id="GO:0007283">
    <property type="term" value="P:spermatogenesis"/>
    <property type="evidence" value="ECO:0007669"/>
    <property type="project" value="UniProtKB-KW"/>
</dbReference>
<dbReference type="InterPro" id="IPR025605">
    <property type="entry name" value="OST-HTH/LOTUS_dom"/>
</dbReference>
<dbReference type="InterPro" id="IPR050374">
    <property type="entry name" value="RRT5_SRSF_SR"/>
</dbReference>
<dbReference type="Gene3D" id="3.30.420.610">
    <property type="entry name" value="LOTUS domain-like"/>
    <property type="match status" value="1"/>
</dbReference>
<dbReference type="Pfam" id="PF12872">
    <property type="entry name" value="OST-HTH"/>
    <property type="match status" value="1"/>
</dbReference>
<proteinExistence type="predicted"/>